<dbReference type="AlphaFoldDB" id="A0A1G5LLG0"/>
<keyword evidence="3" id="KW-1185">Reference proteome</keyword>
<feature type="transmembrane region" description="Helical" evidence="1">
    <location>
        <begin position="6"/>
        <end position="23"/>
    </location>
</feature>
<organism evidence="2 3">
    <name type="scientific">Microvirga guangxiensis</name>
    <dbReference type="NCBI Taxonomy" id="549386"/>
    <lineage>
        <taxon>Bacteria</taxon>
        <taxon>Pseudomonadati</taxon>
        <taxon>Pseudomonadota</taxon>
        <taxon>Alphaproteobacteria</taxon>
        <taxon>Hyphomicrobiales</taxon>
        <taxon>Methylobacteriaceae</taxon>
        <taxon>Microvirga</taxon>
    </lineage>
</organism>
<dbReference type="EMBL" id="FMVJ01000022">
    <property type="protein sequence ID" value="SCZ13743.1"/>
    <property type="molecule type" value="Genomic_DNA"/>
</dbReference>
<keyword evidence="1" id="KW-0812">Transmembrane</keyword>
<gene>
    <name evidence="2" type="ORF">SAMN02927923_04483</name>
</gene>
<evidence type="ECO:0000256" key="1">
    <source>
        <dbReference type="SAM" id="Phobius"/>
    </source>
</evidence>
<reference evidence="2 3" key="1">
    <citation type="submission" date="2016-10" db="EMBL/GenBank/DDBJ databases">
        <authorList>
            <person name="de Groot N.N."/>
        </authorList>
    </citation>
    <scope>NUCLEOTIDE SEQUENCE [LARGE SCALE GENOMIC DNA]</scope>
    <source>
        <strain evidence="2 3">CGMCC 1.7666</strain>
    </source>
</reference>
<dbReference type="STRING" id="549386.SAMN02927923_04483"/>
<accession>A0A1G5LLG0</accession>
<dbReference type="Proteomes" id="UP000199569">
    <property type="component" value="Unassembled WGS sequence"/>
</dbReference>
<name>A0A1G5LLG0_9HYPH</name>
<protein>
    <submittedName>
        <fullName evidence="2">Uncharacterized protein</fullName>
    </submittedName>
</protein>
<evidence type="ECO:0000313" key="3">
    <source>
        <dbReference type="Proteomes" id="UP000199569"/>
    </source>
</evidence>
<sequence length="51" mass="5474">MSDAQVGLVMATPLIIIFAIMLYRMGVLRPTGTITAVTMSVVIAAVLFFTQ</sequence>
<keyword evidence="1" id="KW-0472">Membrane</keyword>
<feature type="transmembrane region" description="Helical" evidence="1">
    <location>
        <begin position="30"/>
        <end position="49"/>
    </location>
</feature>
<proteinExistence type="predicted"/>
<keyword evidence="1" id="KW-1133">Transmembrane helix</keyword>
<evidence type="ECO:0000313" key="2">
    <source>
        <dbReference type="EMBL" id="SCZ13743.1"/>
    </source>
</evidence>